<dbReference type="Gene3D" id="3.40.50.1000">
    <property type="entry name" value="HAD superfamily/HAD-like"/>
    <property type="match status" value="1"/>
</dbReference>
<organism evidence="1 2">
    <name type="scientific">Mediterraneibacter butyricigenes</name>
    <dbReference type="NCBI Taxonomy" id="2316025"/>
    <lineage>
        <taxon>Bacteria</taxon>
        <taxon>Bacillati</taxon>
        <taxon>Bacillota</taxon>
        <taxon>Clostridia</taxon>
        <taxon>Lachnospirales</taxon>
        <taxon>Lachnospiraceae</taxon>
        <taxon>Mediterraneibacter</taxon>
    </lineage>
</organism>
<evidence type="ECO:0000313" key="1">
    <source>
        <dbReference type="EMBL" id="GCA66479.1"/>
    </source>
</evidence>
<dbReference type="PANTHER" id="PTHR43434:SF20">
    <property type="entry name" value="5'-NUCLEOTIDASE"/>
    <property type="match status" value="1"/>
</dbReference>
<dbReference type="SUPFAM" id="SSF56784">
    <property type="entry name" value="HAD-like"/>
    <property type="match status" value="1"/>
</dbReference>
<protein>
    <submittedName>
        <fullName evidence="1">Phosphoglycolate phosphatase</fullName>
    </submittedName>
</protein>
<dbReference type="InterPro" id="IPR050155">
    <property type="entry name" value="HAD-like_hydrolase_sf"/>
</dbReference>
<keyword evidence="2" id="KW-1185">Reference proteome</keyword>
<dbReference type="InterPro" id="IPR036412">
    <property type="entry name" value="HAD-like_sf"/>
</dbReference>
<dbReference type="RefSeq" id="WP_119297709.1">
    <property type="nucleotide sequence ID" value="NZ_BHGK01000001.1"/>
</dbReference>
<dbReference type="AlphaFoldDB" id="A0A391P9T9"/>
<dbReference type="SFLD" id="SFLDS00003">
    <property type="entry name" value="Haloacid_Dehalogenase"/>
    <property type="match status" value="1"/>
</dbReference>
<dbReference type="GO" id="GO:0005829">
    <property type="term" value="C:cytosol"/>
    <property type="evidence" value="ECO:0007669"/>
    <property type="project" value="TreeGrafter"/>
</dbReference>
<dbReference type="SFLD" id="SFLDG01129">
    <property type="entry name" value="C1.5:_HAD__Beta-PGM__Phosphata"/>
    <property type="match status" value="1"/>
</dbReference>
<reference evidence="2" key="1">
    <citation type="submission" date="2018-09" db="EMBL/GenBank/DDBJ databases">
        <title>Draft Genome Sequence of Mediterraneibacter sp. KCTC 15684.</title>
        <authorList>
            <person name="Kim J.S."/>
            <person name="Han K.I."/>
            <person name="Suh M.K."/>
            <person name="Lee K.C."/>
            <person name="Eom M.K."/>
            <person name="Lee J.H."/>
            <person name="Park S.H."/>
            <person name="Kang S.W."/>
            <person name="Park J.E."/>
            <person name="Oh B.S."/>
            <person name="Yu S.Y."/>
            <person name="Choi S.H."/>
            <person name="Lee D.H."/>
            <person name="Yoon H."/>
            <person name="Kim B."/>
            <person name="Yang S.J."/>
            <person name="Lee J.S."/>
        </authorList>
    </citation>
    <scope>NUCLEOTIDE SEQUENCE [LARGE SCALE GENOMIC DNA]</scope>
    <source>
        <strain evidence="2">KCTC 15684</strain>
    </source>
</reference>
<dbReference type="GO" id="GO:0004713">
    <property type="term" value="F:protein tyrosine kinase activity"/>
    <property type="evidence" value="ECO:0007669"/>
    <property type="project" value="TreeGrafter"/>
</dbReference>
<dbReference type="PANTHER" id="PTHR43434">
    <property type="entry name" value="PHOSPHOGLYCOLATE PHOSPHATASE"/>
    <property type="match status" value="1"/>
</dbReference>
<dbReference type="Proteomes" id="UP000265643">
    <property type="component" value="Unassembled WGS sequence"/>
</dbReference>
<dbReference type="Pfam" id="PF13419">
    <property type="entry name" value="HAD_2"/>
    <property type="match status" value="1"/>
</dbReference>
<name>A0A391P9T9_9FIRM</name>
<dbReference type="EMBL" id="BHGK01000001">
    <property type="protein sequence ID" value="GCA66479.1"/>
    <property type="molecule type" value="Genomic_DNA"/>
</dbReference>
<proteinExistence type="predicted"/>
<dbReference type="InterPro" id="IPR023198">
    <property type="entry name" value="PGP-like_dom2"/>
</dbReference>
<dbReference type="SFLD" id="SFLDG01135">
    <property type="entry name" value="C1.5.6:_HAD__Beta-PGM__Phospha"/>
    <property type="match status" value="1"/>
</dbReference>
<gene>
    <name evidence="1" type="ORF">KGMB01110_09150</name>
</gene>
<evidence type="ECO:0000313" key="2">
    <source>
        <dbReference type="Proteomes" id="UP000265643"/>
    </source>
</evidence>
<sequence>MTYDAVIFDVDGTLLDTSEGLISAVNYTIDVCGLTPLTESQLRTFIGPPIQNSLAKYYDLSPEKIQEIAEIFRDAYKEKFLLQAVPYEGIYTVLDKLVQNHIKVGIATYKREDYALQILEHFHFDKYATVMHGADNFNQMKKKDIIQLCVKEIGLTDPSRIIMVGDSDNDAIGAADAGMKFIGVTYGFGFASKEDVMQFENVGISKNTKDFFNILRQLDIIF</sequence>
<dbReference type="InterPro" id="IPR041492">
    <property type="entry name" value="HAD_2"/>
</dbReference>
<dbReference type="Gene3D" id="1.10.150.240">
    <property type="entry name" value="Putative phosphatase, domain 2"/>
    <property type="match status" value="1"/>
</dbReference>
<comment type="caution">
    <text evidence="1">The sequence shown here is derived from an EMBL/GenBank/DDBJ whole genome shotgun (WGS) entry which is preliminary data.</text>
</comment>
<accession>A0A391P9T9</accession>
<dbReference type="InterPro" id="IPR023214">
    <property type="entry name" value="HAD_sf"/>
</dbReference>